<dbReference type="HOGENOM" id="CLU_2583355_0_0_6"/>
<keyword evidence="2" id="KW-1185">Reference proteome</keyword>
<name>Q1QYN4_CHRI1</name>
<organism evidence="1 2">
    <name type="scientific">Chromohalobacter israelensis (strain ATCC BAA-138 / DSM 3043 / CIP 106854 / NCIMB 13768 / 1H11)</name>
    <name type="common">Chromohalobacter salexigens</name>
    <dbReference type="NCBI Taxonomy" id="290398"/>
    <lineage>
        <taxon>Bacteria</taxon>
        <taxon>Pseudomonadati</taxon>
        <taxon>Pseudomonadota</taxon>
        <taxon>Gammaproteobacteria</taxon>
        <taxon>Oceanospirillales</taxon>
        <taxon>Halomonadaceae</taxon>
        <taxon>Chromohalobacter</taxon>
    </lineage>
</organism>
<evidence type="ECO:0000313" key="1">
    <source>
        <dbReference type="EMBL" id="ABE58424.1"/>
    </source>
</evidence>
<sequence>MSFFKLRSCPAGPTIKTSAWLRFFLPDCCTSPASVNDDNRAILHGFLEVVRRQVRVTVSTLVVSRQPATVSAIDVKQLAS</sequence>
<dbReference type="AlphaFoldDB" id="Q1QYN4"/>
<dbReference type="Proteomes" id="UP000000239">
    <property type="component" value="Chromosome"/>
</dbReference>
<gene>
    <name evidence="1" type="ordered locus">Csal_1067</name>
</gene>
<reference evidence="1 2" key="1">
    <citation type="journal article" date="2011" name="Stand. Genomic Sci.">
        <title>Complete genome sequence of the halophilic and highly halotolerant Chromohalobacter salexigens type strain (1H11(T)).</title>
        <authorList>
            <person name="Copeland A."/>
            <person name="O'Connor K."/>
            <person name="Lucas S."/>
            <person name="Lapidus A."/>
            <person name="Berry K.W."/>
            <person name="Detter J.C."/>
            <person name="Del Rio T.G."/>
            <person name="Hammon N."/>
            <person name="Dalin E."/>
            <person name="Tice H."/>
            <person name="Pitluck S."/>
            <person name="Bruce D."/>
            <person name="Goodwin L."/>
            <person name="Han C."/>
            <person name="Tapia R."/>
            <person name="Saunders E."/>
            <person name="Schmutz J."/>
            <person name="Brettin T."/>
            <person name="Larimer F."/>
            <person name="Land M."/>
            <person name="Hauser L."/>
            <person name="Vargas C."/>
            <person name="Nieto J.J."/>
            <person name="Kyrpides N.C."/>
            <person name="Ivanova N."/>
            <person name="Goker M."/>
            <person name="Klenk H.P."/>
            <person name="Csonka L.N."/>
            <person name="Woyke T."/>
        </authorList>
    </citation>
    <scope>NUCLEOTIDE SEQUENCE [LARGE SCALE GENOMIC DNA]</scope>
    <source>
        <strain evidence="2">ATCC BAA-138 / DSM 3043 / CIP 106854 / NCIMB 13768 / 1H11</strain>
    </source>
</reference>
<dbReference type="STRING" id="290398.Csal_1067"/>
<accession>Q1QYN4</accession>
<proteinExistence type="predicted"/>
<dbReference type="KEGG" id="csa:Csal_1067"/>
<evidence type="ECO:0000313" key="2">
    <source>
        <dbReference type="Proteomes" id="UP000000239"/>
    </source>
</evidence>
<dbReference type="EMBL" id="CP000285">
    <property type="protein sequence ID" value="ABE58424.1"/>
    <property type="molecule type" value="Genomic_DNA"/>
</dbReference>
<protein>
    <submittedName>
        <fullName evidence="1">Uncharacterized protein</fullName>
    </submittedName>
</protein>